<gene>
    <name evidence="2" type="ORF">HCI99_12955</name>
</gene>
<dbReference type="InterPro" id="IPR016410">
    <property type="entry name" value="Phage_imm"/>
</dbReference>
<dbReference type="AlphaFoldDB" id="A0A7X0XEQ1"/>
<reference evidence="2 3" key="1">
    <citation type="submission" date="2020-03" db="EMBL/GenBank/DDBJ databases">
        <title>Soil Listeria distribution.</title>
        <authorList>
            <person name="Liao J."/>
            <person name="Wiedmann M."/>
        </authorList>
    </citation>
    <scope>NUCLEOTIDE SEQUENCE [LARGE SCALE GENOMIC DNA]</scope>
    <source>
        <strain evidence="2 3">FSL L7-1547</strain>
    </source>
</reference>
<comment type="caution">
    <text evidence="2">The sequence shown here is derived from an EMBL/GenBank/DDBJ whole genome shotgun (WGS) entry which is preliminary data.</text>
</comment>
<sequence>MLAILFLFVPVLPLIAIGVYFLPTFLASGGNRGTVFLLNLFMGWTVLGWGMCFMIGSSAKK</sequence>
<dbReference type="EMBL" id="JAASTX010000018">
    <property type="protein sequence ID" value="MBC1492727.1"/>
    <property type="molecule type" value="Genomic_DNA"/>
</dbReference>
<evidence type="ECO:0000256" key="1">
    <source>
        <dbReference type="SAM" id="Phobius"/>
    </source>
</evidence>
<evidence type="ECO:0000313" key="2">
    <source>
        <dbReference type="EMBL" id="MBC1492727.1"/>
    </source>
</evidence>
<feature type="transmembrane region" description="Helical" evidence="1">
    <location>
        <begin position="35"/>
        <end position="56"/>
    </location>
</feature>
<keyword evidence="1" id="KW-0472">Membrane</keyword>
<protein>
    <submittedName>
        <fullName evidence="2">Superinfection immunity protein</fullName>
    </submittedName>
</protein>
<dbReference type="RefSeq" id="WP_185353965.1">
    <property type="nucleotide sequence ID" value="NZ_JAAROI010000014.1"/>
</dbReference>
<proteinExistence type="predicted"/>
<organism evidence="2 3">
    <name type="scientific">Listeria booriae</name>
    <dbReference type="NCBI Taxonomy" id="1552123"/>
    <lineage>
        <taxon>Bacteria</taxon>
        <taxon>Bacillati</taxon>
        <taxon>Bacillota</taxon>
        <taxon>Bacilli</taxon>
        <taxon>Bacillales</taxon>
        <taxon>Listeriaceae</taxon>
        <taxon>Listeria</taxon>
    </lineage>
</organism>
<dbReference type="Proteomes" id="UP000533953">
    <property type="component" value="Unassembled WGS sequence"/>
</dbReference>
<name>A0A7X0XEQ1_9LIST</name>
<keyword evidence="1" id="KW-1133">Transmembrane helix</keyword>
<evidence type="ECO:0000313" key="3">
    <source>
        <dbReference type="Proteomes" id="UP000533953"/>
    </source>
</evidence>
<keyword evidence="1" id="KW-0812">Transmembrane</keyword>
<accession>A0A7X0XEQ1</accession>
<dbReference type="Pfam" id="PF14373">
    <property type="entry name" value="Imm_superinfect"/>
    <property type="match status" value="1"/>
</dbReference>